<proteinExistence type="predicted"/>
<dbReference type="Proteomes" id="UP000008062">
    <property type="component" value="Chromosome 7"/>
</dbReference>
<dbReference type="AlphaFoldDB" id="F9XF88"/>
<dbReference type="HOGENOM" id="CLU_934504_0_0_1"/>
<dbReference type="InParanoid" id="F9XF88"/>
<organism evidence="1 2">
    <name type="scientific">Zymoseptoria tritici (strain CBS 115943 / IPO323)</name>
    <name type="common">Speckled leaf blotch fungus</name>
    <name type="synonym">Septoria tritici</name>
    <dbReference type="NCBI Taxonomy" id="336722"/>
    <lineage>
        <taxon>Eukaryota</taxon>
        <taxon>Fungi</taxon>
        <taxon>Dikarya</taxon>
        <taxon>Ascomycota</taxon>
        <taxon>Pezizomycotina</taxon>
        <taxon>Dothideomycetes</taxon>
        <taxon>Dothideomycetidae</taxon>
        <taxon>Mycosphaerellales</taxon>
        <taxon>Mycosphaerellaceae</taxon>
        <taxon>Zymoseptoria</taxon>
    </lineage>
</organism>
<evidence type="ECO:0000313" key="1">
    <source>
        <dbReference type="EMBL" id="EGP85889.1"/>
    </source>
</evidence>
<gene>
    <name evidence="1" type="ORF">MYCGRDRAFT_94815</name>
</gene>
<dbReference type="EMBL" id="CM001202">
    <property type="protein sequence ID" value="EGP85889.1"/>
    <property type="molecule type" value="Genomic_DNA"/>
</dbReference>
<protein>
    <submittedName>
        <fullName evidence="1">Uncharacterized protein</fullName>
    </submittedName>
</protein>
<dbReference type="RefSeq" id="XP_003850913.1">
    <property type="nucleotide sequence ID" value="XM_003850865.1"/>
</dbReference>
<keyword evidence="2" id="KW-1185">Reference proteome</keyword>
<name>F9XF88_ZYMTI</name>
<accession>F9XF88</accession>
<reference evidence="1 2" key="1">
    <citation type="journal article" date="2011" name="PLoS Genet.">
        <title>Finished genome of the fungal wheat pathogen Mycosphaerella graminicola reveals dispensome structure, chromosome plasticity, and stealth pathogenesis.</title>
        <authorList>
            <person name="Goodwin S.B."/>
            <person name="Ben M'barek S."/>
            <person name="Dhillon B."/>
            <person name="Wittenberg A.H.J."/>
            <person name="Crane C.F."/>
            <person name="Hane J.K."/>
            <person name="Foster A.J."/>
            <person name="Van der Lee T.A.J."/>
            <person name="Grimwood J."/>
            <person name="Aerts A."/>
            <person name="Antoniw J."/>
            <person name="Bailey A."/>
            <person name="Bluhm B."/>
            <person name="Bowler J."/>
            <person name="Bristow J."/>
            <person name="van der Burgt A."/>
            <person name="Canto-Canche B."/>
            <person name="Churchill A.C.L."/>
            <person name="Conde-Ferraez L."/>
            <person name="Cools H.J."/>
            <person name="Coutinho P.M."/>
            <person name="Csukai M."/>
            <person name="Dehal P."/>
            <person name="De Wit P."/>
            <person name="Donzelli B."/>
            <person name="van de Geest H.C."/>
            <person name="van Ham R.C.H.J."/>
            <person name="Hammond-Kosack K.E."/>
            <person name="Henrissat B."/>
            <person name="Kilian A."/>
            <person name="Kobayashi A.K."/>
            <person name="Koopmann E."/>
            <person name="Kourmpetis Y."/>
            <person name="Kuzniar A."/>
            <person name="Lindquist E."/>
            <person name="Lombard V."/>
            <person name="Maliepaard C."/>
            <person name="Martins N."/>
            <person name="Mehrabi R."/>
            <person name="Nap J.P.H."/>
            <person name="Ponomarenko A."/>
            <person name="Rudd J.J."/>
            <person name="Salamov A."/>
            <person name="Schmutz J."/>
            <person name="Schouten H.J."/>
            <person name="Shapiro H."/>
            <person name="Stergiopoulos I."/>
            <person name="Torriani S.F.F."/>
            <person name="Tu H."/>
            <person name="de Vries R.P."/>
            <person name="Waalwijk C."/>
            <person name="Ware S.B."/>
            <person name="Wiebenga A."/>
            <person name="Zwiers L.-H."/>
            <person name="Oliver R.P."/>
            <person name="Grigoriev I.V."/>
            <person name="Kema G.H.J."/>
        </authorList>
    </citation>
    <scope>NUCLEOTIDE SEQUENCE [LARGE SCALE GENOMIC DNA]</scope>
    <source>
        <strain evidence="2">CBS 115943 / IPO323</strain>
    </source>
</reference>
<evidence type="ECO:0000313" key="2">
    <source>
        <dbReference type="Proteomes" id="UP000008062"/>
    </source>
</evidence>
<sequence>MRLRLQPHHLTPSAPLRLGLHTQLTNSGSHCVGHAISLRPVVLRNNGEMRPYPLEPHLDALVLKLWNLGANVLYQFDVAAVSCGHVGTLDVRDGEFTVGDDYDRVDPVSEAHCEFQRRVNGEHLRLEGQLILCAEALSGGGRYAEPSAVDPGAAGRAAEESAVVETELCAAVDEELTGSAGLLLLLLLLQRHLGGRRRGEKGMLLPRYCFCHCRKRREVRRGGEENERNCFCFREVVDAAGKEIVALAFAVFGGRDFEGEERSRGQIASASEGILMLLPRTVISSSEPEHKREKPERR</sequence>
<dbReference type="GeneID" id="13397651"/>
<dbReference type="KEGG" id="ztr:MYCGRDRAFT_94815"/>